<gene>
    <name evidence="2" type="ORF">E9228_002477</name>
</gene>
<dbReference type="Proteomes" id="UP001318300">
    <property type="component" value="Unassembled WGS sequence"/>
</dbReference>
<name>A0ABX0TA02_9MICO</name>
<dbReference type="SUPFAM" id="SSF51395">
    <property type="entry name" value="FMN-linked oxidoreductases"/>
    <property type="match status" value="1"/>
</dbReference>
<dbReference type="Pfam" id="PF00724">
    <property type="entry name" value="Oxidored_FMN"/>
    <property type="match status" value="1"/>
</dbReference>
<accession>A0ABX0TA02</accession>
<reference evidence="2 3" key="1">
    <citation type="submission" date="2020-03" db="EMBL/GenBank/DDBJ databases">
        <title>Above-ground endophytic microbial communities from plants in different locations in the United States.</title>
        <authorList>
            <person name="Frank C."/>
        </authorList>
    </citation>
    <scope>NUCLEOTIDE SEQUENCE [LARGE SCALE GENOMIC DNA]</scope>
    <source>
        <strain evidence="2 3">WW7</strain>
    </source>
</reference>
<dbReference type="PANTHER" id="PTHR22893">
    <property type="entry name" value="NADH OXIDOREDUCTASE-RELATED"/>
    <property type="match status" value="1"/>
</dbReference>
<sequence>MRNMLAAFRPDVKLFEPTALGALRLSNRIAMAPLTRTRAGEHGIPNDLLVEHYAQRATLGMIITEGTWPVQEGRSYPGQPGIETDEQIAGWRRVADAVHERGGTIVMQLMHGGRVSHPAISQTPRIVGPSAVAAPGQTHLADGSKADMPVPHELTTDEVAETVQGFVQAARNAIAAGIDGVEVHGANGYLVHEFMSSHSNTRTDQYGGSAENRARFAVEVTTAVAEAVGADRTGIRLSPEHGIQGVIEDDAADVRAVYSAIAEGLAPLGLAFIDVLHAEPTGDLVQHIRRTAGAPFVVNSGFSAMTTRDEAIAVVDEDIADAIAVGRPAIANPDLAERWEQDAELNEPRPELFYGQSAEGYTDYPTLAEVRTSVA</sequence>
<comment type="caution">
    <text evidence="2">The sequence shown here is derived from an EMBL/GenBank/DDBJ whole genome shotgun (WGS) entry which is preliminary data.</text>
</comment>
<feature type="domain" description="NADH:flavin oxidoreductase/NADH oxidase N-terminal" evidence="1">
    <location>
        <begin position="13"/>
        <end position="345"/>
    </location>
</feature>
<dbReference type="PANTHER" id="PTHR22893:SF91">
    <property type="entry name" value="NADPH DEHYDROGENASE 2-RELATED"/>
    <property type="match status" value="1"/>
</dbReference>
<dbReference type="InterPro" id="IPR001155">
    <property type="entry name" value="OxRdtase_FMN_N"/>
</dbReference>
<evidence type="ECO:0000313" key="3">
    <source>
        <dbReference type="Proteomes" id="UP001318300"/>
    </source>
</evidence>
<protein>
    <submittedName>
        <fullName evidence="2">2,4-dienoyl-CoA reductase-like NADH-dependent reductase (Old Yellow Enzyme family)</fullName>
    </submittedName>
</protein>
<dbReference type="CDD" id="cd02933">
    <property type="entry name" value="OYE_like_FMN"/>
    <property type="match status" value="1"/>
</dbReference>
<dbReference type="EMBL" id="JAAOYO010000004">
    <property type="protein sequence ID" value="NII41819.1"/>
    <property type="molecule type" value="Genomic_DNA"/>
</dbReference>
<dbReference type="InterPro" id="IPR013785">
    <property type="entry name" value="Aldolase_TIM"/>
</dbReference>
<proteinExistence type="predicted"/>
<dbReference type="InterPro" id="IPR045247">
    <property type="entry name" value="Oye-like"/>
</dbReference>
<dbReference type="Gene3D" id="3.20.20.70">
    <property type="entry name" value="Aldolase class I"/>
    <property type="match status" value="1"/>
</dbReference>
<organism evidence="2 3">
    <name type="scientific">Curtobacterium salicis</name>
    <dbReference type="NCBI Taxonomy" id="1779862"/>
    <lineage>
        <taxon>Bacteria</taxon>
        <taxon>Bacillati</taxon>
        <taxon>Actinomycetota</taxon>
        <taxon>Actinomycetes</taxon>
        <taxon>Micrococcales</taxon>
        <taxon>Microbacteriaceae</taxon>
        <taxon>Curtobacterium</taxon>
    </lineage>
</organism>
<evidence type="ECO:0000259" key="1">
    <source>
        <dbReference type="Pfam" id="PF00724"/>
    </source>
</evidence>
<keyword evidence="3" id="KW-1185">Reference proteome</keyword>
<evidence type="ECO:0000313" key="2">
    <source>
        <dbReference type="EMBL" id="NII41819.1"/>
    </source>
</evidence>